<dbReference type="InterPro" id="IPR000086">
    <property type="entry name" value="NUDIX_hydrolase_dom"/>
</dbReference>
<dbReference type="Proteomes" id="UP000318733">
    <property type="component" value="Unassembled WGS sequence"/>
</dbReference>
<evidence type="ECO:0000313" key="3">
    <source>
        <dbReference type="Proteomes" id="UP000318733"/>
    </source>
</evidence>
<dbReference type="GO" id="GO:0016787">
    <property type="term" value="F:hydrolase activity"/>
    <property type="evidence" value="ECO:0007669"/>
    <property type="project" value="UniProtKB-KW"/>
</dbReference>
<dbReference type="InterPro" id="IPR036388">
    <property type="entry name" value="WH-like_DNA-bd_sf"/>
</dbReference>
<dbReference type="CDD" id="cd18873">
    <property type="entry name" value="NUDIX_NadM_like"/>
    <property type="match status" value="1"/>
</dbReference>
<sequence>MEANWINFIDHGDQHYMCDLIICNVIFGYHEKELKVLLQRPSGSPNWTLPVGFMKRTETLEEAAASVVKRRTGLDKLFLSQFKLFNSCSQYLDANINADSFYKTTGRQIPSDHWMFKPKIAVGFYTLIEFSKVTVHESGFFTDCRWWDIDRLPSLLFDPGHVIDEARKSLCKHLYFYPIGYELLEEKFTYPEIHHLYERLLNRKLDERNFLKKLLSMNLIVKLKEQKKIGPHRSPYLYSFNREVYQKAIKEGVFLL</sequence>
<dbReference type="RefSeq" id="WP_144250440.1">
    <property type="nucleotide sequence ID" value="NZ_VLPK01000006.1"/>
</dbReference>
<proteinExistence type="predicted"/>
<gene>
    <name evidence="2" type="ORF">FO440_21815</name>
</gene>
<organism evidence="2 3">
    <name type="scientific">Mucilaginibacter corticis</name>
    <dbReference type="NCBI Taxonomy" id="2597670"/>
    <lineage>
        <taxon>Bacteria</taxon>
        <taxon>Pseudomonadati</taxon>
        <taxon>Bacteroidota</taxon>
        <taxon>Sphingobacteriia</taxon>
        <taxon>Sphingobacteriales</taxon>
        <taxon>Sphingobacteriaceae</taxon>
        <taxon>Mucilaginibacter</taxon>
    </lineage>
</organism>
<name>A0A556M995_9SPHI</name>
<dbReference type="InterPro" id="IPR036390">
    <property type="entry name" value="WH_DNA-bd_sf"/>
</dbReference>
<dbReference type="Pfam" id="PF21906">
    <property type="entry name" value="WHD_NrtR"/>
    <property type="match status" value="1"/>
</dbReference>
<dbReference type="InterPro" id="IPR015797">
    <property type="entry name" value="NUDIX_hydrolase-like_dom_sf"/>
</dbReference>
<reference evidence="2 3" key="1">
    <citation type="submission" date="2019-07" db="EMBL/GenBank/DDBJ databases">
        <authorList>
            <person name="Huq M.A."/>
        </authorList>
    </citation>
    <scope>NUCLEOTIDE SEQUENCE [LARGE SCALE GENOMIC DNA]</scope>
    <source>
        <strain evidence="2 3">MAH-19</strain>
    </source>
</reference>
<dbReference type="AlphaFoldDB" id="A0A556M995"/>
<dbReference type="EMBL" id="VLPK01000006">
    <property type="protein sequence ID" value="TSJ36473.1"/>
    <property type="molecule type" value="Genomic_DNA"/>
</dbReference>
<evidence type="ECO:0000259" key="1">
    <source>
        <dbReference type="PROSITE" id="PS51462"/>
    </source>
</evidence>
<dbReference type="InterPro" id="IPR054105">
    <property type="entry name" value="WHD_NrtR"/>
</dbReference>
<evidence type="ECO:0000313" key="2">
    <source>
        <dbReference type="EMBL" id="TSJ36473.1"/>
    </source>
</evidence>
<dbReference type="PROSITE" id="PS51462">
    <property type="entry name" value="NUDIX"/>
    <property type="match status" value="1"/>
</dbReference>
<accession>A0A556M995</accession>
<feature type="domain" description="Nudix hydrolase" evidence="1">
    <location>
        <begin position="19"/>
        <end position="171"/>
    </location>
</feature>
<dbReference type="SUPFAM" id="SSF46785">
    <property type="entry name" value="Winged helix' DNA-binding domain"/>
    <property type="match status" value="1"/>
</dbReference>
<dbReference type="Gene3D" id="1.10.10.10">
    <property type="entry name" value="Winged helix-like DNA-binding domain superfamily/Winged helix DNA-binding domain"/>
    <property type="match status" value="1"/>
</dbReference>
<dbReference type="Gene3D" id="3.90.79.10">
    <property type="entry name" value="Nucleoside Triphosphate Pyrophosphohydrolase"/>
    <property type="match status" value="1"/>
</dbReference>
<comment type="caution">
    <text evidence="2">The sequence shown here is derived from an EMBL/GenBank/DDBJ whole genome shotgun (WGS) entry which is preliminary data.</text>
</comment>
<keyword evidence="3" id="KW-1185">Reference proteome</keyword>
<dbReference type="SUPFAM" id="SSF55811">
    <property type="entry name" value="Nudix"/>
    <property type="match status" value="1"/>
</dbReference>
<dbReference type="OrthoDB" id="9786141at2"/>
<protein>
    <submittedName>
        <fullName evidence="2">NUDIX hydrolase</fullName>
    </submittedName>
</protein>
<keyword evidence="2" id="KW-0378">Hydrolase</keyword>